<evidence type="ECO:0000313" key="3">
    <source>
        <dbReference type="EMBL" id="KAL2342802.1"/>
    </source>
</evidence>
<name>A0ABD1N3Y7_9FABA</name>
<evidence type="ECO:0000256" key="1">
    <source>
        <dbReference type="ARBA" id="ARBA00022729"/>
    </source>
</evidence>
<dbReference type="Proteomes" id="UP001603857">
    <property type="component" value="Unassembled WGS sequence"/>
</dbReference>
<gene>
    <name evidence="3" type="ORF">Fmac_004087</name>
</gene>
<accession>A0ABD1N3Y7</accession>
<sequence length="144" mass="15550">METLRLIVISALLILGVLASTTGSAMGESSRKALRSRVQQEECDKAVIEINQSPGTPMQNGIPTYIVEIMNTCVSGCLVSEIHVDCGMFTSATLINPTIFKRLRYGDCLVNNGMPVPNGAIISFKYATTYSYPLSVSSLICIQP</sequence>
<dbReference type="Pfam" id="PF24068">
    <property type="entry name" value="TPD1_C"/>
    <property type="match status" value="1"/>
</dbReference>
<keyword evidence="4" id="KW-1185">Reference proteome</keyword>
<dbReference type="PANTHER" id="PTHR33184:SF67">
    <property type="entry name" value="PROTEIN TAPETUM DETERMINANT 1"/>
    <property type="match status" value="1"/>
</dbReference>
<dbReference type="InterPro" id="IPR040361">
    <property type="entry name" value="TPD1"/>
</dbReference>
<proteinExistence type="predicted"/>
<dbReference type="PANTHER" id="PTHR33184">
    <property type="entry name" value="PROTEIN TAPETUM DETERMINANT 1-LIKE-RELATED"/>
    <property type="match status" value="1"/>
</dbReference>
<keyword evidence="1 2" id="KW-0732">Signal</keyword>
<dbReference type="EMBL" id="JBGMDY010000002">
    <property type="protein sequence ID" value="KAL2342802.1"/>
    <property type="molecule type" value="Genomic_DNA"/>
</dbReference>
<evidence type="ECO:0000313" key="4">
    <source>
        <dbReference type="Proteomes" id="UP001603857"/>
    </source>
</evidence>
<feature type="signal peptide" evidence="2">
    <location>
        <begin position="1"/>
        <end position="19"/>
    </location>
</feature>
<feature type="chain" id="PRO_5044781291" evidence="2">
    <location>
        <begin position="20"/>
        <end position="144"/>
    </location>
</feature>
<evidence type="ECO:0000256" key="2">
    <source>
        <dbReference type="SAM" id="SignalP"/>
    </source>
</evidence>
<dbReference type="AlphaFoldDB" id="A0ABD1N3Y7"/>
<protein>
    <submittedName>
        <fullName evidence="3">Uncharacterized protein</fullName>
    </submittedName>
</protein>
<organism evidence="3 4">
    <name type="scientific">Flemingia macrophylla</name>
    <dbReference type="NCBI Taxonomy" id="520843"/>
    <lineage>
        <taxon>Eukaryota</taxon>
        <taxon>Viridiplantae</taxon>
        <taxon>Streptophyta</taxon>
        <taxon>Embryophyta</taxon>
        <taxon>Tracheophyta</taxon>
        <taxon>Spermatophyta</taxon>
        <taxon>Magnoliopsida</taxon>
        <taxon>eudicotyledons</taxon>
        <taxon>Gunneridae</taxon>
        <taxon>Pentapetalae</taxon>
        <taxon>rosids</taxon>
        <taxon>fabids</taxon>
        <taxon>Fabales</taxon>
        <taxon>Fabaceae</taxon>
        <taxon>Papilionoideae</taxon>
        <taxon>50 kb inversion clade</taxon>
        <taxon>NPAAA clade</taxon>
        <taxon>indigoferoid/millettioid clade</taxon>
        <taxon>Phaseoleae</taxon>
        <taxon>Flemingia</taxon>
    </lineage>
</organism>
<comment type="caution">
    <text evidence="3">The sequence shown here is derived from an EMBL/GenBank/DDBJ whole genome shotgun (WGS) entry which is preliminary data.</text>
</comment>
<reference evidence="3 4" key="1">
    <citation type="submission" date="2024-08" db="EMBL/GenBank/DDBJ databases">
        <title>Insights into the chromosomal genome structure of Flemingia macrophylla.</title>
        <authorList>
            <person name="Ding Y."/>
            <person name="Zhao Y."/>
            <person name="Bi W."/>
            <person name="Wu M."/>
            <person name="Zhao G."/>
            <person name="Gong Y."/>
            <person name="Li W."/>
            <person name="Zhang P."/>
        </authorList>
    </citation>
    <scope>NUCLEOTIDE SEQUENCE [LARGE SCALE GENOMIC DNA]</scope>
    <source>
        <strain evidence="3">DYQJB</strain>
        <tissue evidence="3">Leaf</tissue>
    </source>
</reference>